<dbReference type="Proteomes" id="UP001151760">
    <property type="component" value="Unassembled WGS sequence"/>
</dbReference>
<comment type="caution">
    <text evidence="1">The sequence shown here is derived from an EMBL/GenBank/DDBJ whole genome shotgun (WGS) entry which is preliminary data.</text>
</comment>
<evidence type="ECO:0000313" key="2">
    <source>
        <dbReference type="Proteomes" id="UP001151760"/>
    </source>
</evidence>
<gene>
    <name evidence="1" type="ORF">Tco_0939708</name>
</gene>
<sequence>MYRILNDSFRVGYPAGYVKRNFNSNSRPVTSNNAFADVHSNGVSSNNATTSNSHVSLSSEQLARLMNLLNENGVSTANANMAALNTKIGDLKINNEVTVYDVLVVPEYTISLLYVHNLSRDSKLFVGFDESNCYIQDLKANKNVEISKQYNGLYLFDVDNACKIVVEN</sequence>
<reference evidence="1" key="1">
    <citation type="journal article" date="2022" name="Int. J. Mol. Sci.">
        <title>Draft Genome of Tanacetum Coccineum: Genomic Comparison of Closely Related Tanacetum-Family Plants.</title>
        <authorList>
            <person name="Yamashiro T."/>
            <person name="Shiraishi A."/>
            <person name="Nakayama K."/>
            <person name="Satake H."/>
        </authorList>
    </citation>
    <scope>NUCLEOTIDE SEQUENCE</scope>
</reference>
<accession>A0ABQ5DMJ2</accession>
<organism evidence="1 2">
    <name type="scientific">Tanacetum coccineum</name>
    <dbReference type="NCBI Taxonomy" id="301880"/>
    <lineage>
        <taxon>Eukaryota</taxon>
        <taxon>Viridiplantae</taxon>
        <taxon>Streptophyta</taxon>
        <taxon>Embryophyta</taxon>
        <taxon>Tracheophyta</taxon>
        <taxon>Spermatophyta</taxon>
        <taxon>Magnoliopsida</taxon>
        <taxon>eudicotyledons</taxon>
        <taxon>Gunneridae</taxon>
        <taxon>Pentapetalae</taxon>
        <taxon>asterids</taxon>
        <taxon>campanulids</taxon>
        <taxon>Asterales</taxon>
        <taxon>Asteraceae</taxon>
        <taxon>Asteroideae</taxon>
        <taxon>Anthemideae</taxon>
        <taxon>Anthemidinae</taxon>
        <taxon>Tanacetum</taxon>
    </lineage>
</organism>
<reference evidence="1" key="2">
    <citation type="submission" date="2022-01" db="EMBL/GenBank/DDBJ databases">
        <authorList>
            <person name="Yamashiro T."/>
            <person name="Shiraishi A."/>
            <person name="Satake H."/>
            <person name="Nakayama K."/>
        </authorList>
    </citation>
    <scope>NUCLEOTIDE SEQUENCE</scope>
</reference>
<dbReference type="EMBL" id="BQNB010015420">
    <property type="protein sequence ID" value="GJT39843.1"/>
    <property type="molecule type" value="Genomic_DNA"/>
</dbReference>
<evidence type="ECO:0000313" key="1">
    <source>
        <dbReference type="EMBL" id="GJT39843.1"/>
    </source>
</evidence>
<keyword evidence="2" id="KW-1185">Reference proteome</keyword>
<name>A0ABQ5DMJ2_9ASTR</name>
<proteinExistence type="predicted"/>
<protein>
    <submittedName>
        <fullName evidence="1">Uncharacterized protein</fullName>
    </submittedName>
</protein>